<accession>A0ABT3WIB6</accession>
<proteinExistence type="inferred from homology"/>
<dbReference type="HAMAP" id="MF_00010">
    <property type="entry name" value="UPF0060"/>
    <property type="match status" value="1"/>
</dbReference>
<dbReference type="SUPFAM" id="SSF103481">
    <property type="entry name" value="Multidrug resistance efflux transporter EmrE"/>
    <property type="match status" value="1"/>
</dbReference>
<feature type="transmembrane region" description="Helical" evidence="5">
    <location>
        <begin position="89"/>
        <end position="108"/>
    </location>
</feature>
<dbReference type="Pfam" id="PF02694">
    <property type="entry name" value="UPF0060"/>
    <property type="match status" value="1"/>
</dbReference>
<keyword evidence="3 5" id="KW-1133">Transmembrane helix</keyword>
<dbReference type="EMBL" id="JANIDX010000001">
    <property type="protein sequence ID" value="MCX5618832.1"/>
    <property type="molecule type" value="Genomic_DNA"/>
</dbReference>
<evidence type="ECO:0000313" key="7">
    <source>
        <dbReference type="Proteomes" id="UP001165575"/>
    </source>
</evidence>
<feature type="transmembrane region" description="Helical" evidence="5">
    <location>
        <begin position="64"/>
        <end position="83"/>
    </location>
</feature>
<keyword evidence="7" id="KW-1185">Reference proteome</keyword>
<keyword evidence="1 5" id="KW-1003">Cell membrane</keyword>
<dbReference type="RefSeq" id="WP_155572724.1">
    <property type="nucleotide sequence ID" value="NZ_JANIDX010000001.1"/>
</dbReference>
<dbReference type="PANTHER" id="PTHR36116:SF1">
    <property type="entry name" value="UPF0060 MEMBRANE PROTEIN YNFA"/>
    <property type="match status" value="1"/>
</dbReference>
<keyword evidence="4 5" id="KW-0472">Membrane</keyword>
<comment type="caution">
    <text evidence="6">The sequence shown here is derived from an EMBL/GenBank/DDBJ whole genome shotgun (WGS) entry which is preliminary data.</text>
</comment>
<dbReference type="Proteomes" id="UP001165575">
    <property type="component" value="Unassembled WGS sequence"/>
</dbReference>
<evidence type="ECO:0000256" key="2">
    <source>
        <dbReference type="ARBA" id="ARBA00022692"/>
    </source>
</evidence>
<protein>
    <submittedName>
        <fullName evidence="6">YnfA family protein</fullName>
    </submittedName>
</protein>
<dbReference type="PANTHER" id="PTHR36116">
    <property type="entry name" value="UPF0060 MEMBRANE PROTEIN YNFA"/>
    <property type="match status" value="1"/>
</dbReference>
<evidence type="ECO:0000313" key="6">
    <source>
        <dbReference type="EMBL" id="MCX5618832.1"/>
    </source>
</evidence>
<evidence type="ECO:0000256" key="1">
    <source>
        <dbReference type="ARBA" id="ARBA00022475"/>
    </source>
</evidence>
<comment type="similarity">
    <text evidence="5">Belongs to the UPF0060 family.</text>
</comment>
<evidence type="ECO:0000256" key="5">
    <source>
        <dbReference type="HAMAP-Rule" id="MF_00010"/>
    </source>
</evidence>
<organism evidence="6 7">
    <name type="scientific">Bombella pollinis</name>
    <dbReference type="NCBI Taxonomy" id="2967337"/>
    <lineage>
        <taxon>Bacteria</taxon>
        <taxon>Pseudomonadati</taxon>
        <taxon>Pseudomonadota</taxon>
        <taxon>Alphaproteobacteria</taxon>
        <taxon>Acetobacterales</taxon>
        <taxon>Acetobacteraceae</taxon>
        <taxon>Bombella</taxon>
    </lineage>
</organism>
<dbReference type="NCBIfam" id="NF002586">
    <property type="entry name" value="PRK02237.1"/>
    <property type="match status" value="1"/>
</dbReference>
<evidence type="ECO:0000256" key="4">
    <source>
        <dbReference type="ARBA" id="ARBA00023136"/>
    </source>
</evidence>
<dbReference type="InterPro" id="IPR037185">
    <property type="entry name" value="EmrE-like"/>
</dbReference>
<keyword evidence="2 5" id="KW-0812">Transmembrane</keyword>
<dbReference type="InterPro" id="IPR003844">
    <property type="entry name" value="UPF0060"/>
</dbReference>
<evidence type="ECO:0000256" key="3">
    <source>
        <dbReference type="ARBA" id="ARBA00022989"/>
    </source>
</evidence>
<sequence length="113" mass="12403">MPLLFSSILLYSLTACAEIAGCFSFWAWIKLHKNPLWLIPGSLSLSLFAFLLTLSPSDHAGRAYALYGGIYIVISLVWSWLIEHTIPDIWDIAGASLCLSGATIILCAPHNHT</sequence>
<feature type="transmembrane region" description="Helical" evidence="5">
    <location>
        <begin position="35"/>
        <end position="52"/>
    </location>
</feature>
<comment type="subcellular location">
    <subcellularLocation>
        <location evidence="5">Cell membrane</location>
        <topology evidence="5">Multi-pass membrane protein</topology>
    </subcellularLocation>
</comment>
<reference evidence="6 7" key="1">
    <citation type="submission" date="2022-07" db="EMBL/GenBank/DDBJ databases">
        <title>Bombella genomes.</title>
        <authorList>
            <person name="Harer L."/>
            <person name="Styblova S."/>
            <person name="Ehrmann M."/>
        </authorList>
    </citation>
    <scope>NUCLEOTIDE SEQUENCE [LARGE SCALE GENOMIC DNA]</scope>
    <source>
        <strain evidence="6 7">TMW 2.2556</strain>
    </source>
</reference>
<name>A0ABT3WIB6_9PROT</name>
<gene>
    <name evidence="6" type="ORF">NQF89_00100</name>
</gene>